<feature type="domain" description="Glucose-methanol-choline oxidoreductase N-terminal" evidence="7">
    <location>
        <begin position="94"/>
        <end position="117"/>
    </location>
</feature>
<protein>
    <submittedName>
        <fullName evidence="9">Choline dehydrogenase</fullName>
    </submittedName>
</protein>
<dbReference type="PROSITE" id="PS00624">
    <property type="entry name" value="GMC_OXRED_2"/>
    <property type="match status" value="1"/>
</dbReference>
<keyword evidence="10" id="KW-1185">Reference proteome</keyword>
<dbReference type="RefSeq" id="WP_120323894.1">
    <property type="nucleotide sequence ID" value="NZ_RAPF01000002.1"/>
</dbReference>
<evidence type="ECO:0000313" key="9">
    <source>
        <dbReference type="EMBL" id="RKF22700.1"/>
    </source>
</evidence>
<dbReference type="GO" id="GO:0016614">
    <property type="term" value="F:oxidoreductase activity, acting on CH-OH group of donors"/>
    <property type="evidence" value="ECO:0007669"/>
    <property type="project" value="InterPro"/>
</dbReference>
<dbReference type="InterPro" id="IPR036188">
    <property type="entry name" value="FAD/NAD-bd_sf"/>
</dbReference>
<dbReference type="SUPFAM" id="SSF51905">
    <property type="entry name" value="FAD/NAD(P)-binding domain"/>
    <property type="match status" value="1"/>
</dbReference>
<dbReference type="SUPFAM" id="SSF54373">
    <property type="entry name" value="FAD-linked reductases, C-terminal domain"/>
    <property type="match status" value="1"/>
</dbReference>
<evidence type="ECO:0000256" key="6">
    <source>
        <dbReference type="RuleBase" id="RU003968"/>
    </source>
</evidence>
<reference evidence="9 10" key="1">
    <citation type="submission" date="2018-09" db="EMBL/GenBank/DDBJ databases">
        <title>Altererythrobacter spongiae sp. nov., isolated from a marine sponge.</title>
        <authorList>
            <person name="Zhuang L."/>
            <person name="Luo L."/>
        </authorList>
    </citation>
    <scope>NUCLEOTIDE SEQUENCE [LARGE SCALE GENOMIC DNA]</scope>
    <source>
        <strain evidence="9 10">HN-Y73</strain>
    </source>
</reference>
<dbReference type="Proteomes" id="UP000284395">
    <property type="component" value="Unassembled WGS sequence"/>
</dbReference>
<evidence type="ECO:0000313" key="10">
    <source>
        <dbReference type="Proteomes" id="UP000284395"/>
    </source>
</evidence>
<dbReference type="Pfam" id="PF05199">
    <property type="entry name" value="GMC_oxred_C"/>
    <property type="match status" value="1"/>
</dbReference>
<keyword evidence="3 6" id="KW-0285">Flavoprotein</keyword>
<comment type="similarity">
    <text evidence="2 6">Belongs to the GMC oxidoreductase family.</text>
</comment>
<name>A0A420EPW0_9SPHN</name>
<organism evidence="9 10">
    <name type="scientific">Altericroceibacterium spongiae</name>
    <dbReference type="NCBI Taxonomy" id="2320269"/>
    <lineage>
        <taxon>Bacteria</taxon>
        <taxon>Pseudomonadati</taxon>
        <taxon>Pseudomonadota</taxon>
        <taxon>Alphaproteobacteria</taxon>
        <taxon>Sphingomonadales</taxon>
        <taxon>Erythrobacteraceae</taxon>
        <taxon>Altericroceibacterium</taxon>
    </lineage>
</organism>
<evidence type="ECO:0000256" key="2">
    <source>
        <dbReference type="ARBA" id="ARBA00010790"/>
    </source>
</evidence>
<dbReference type="Gene3D" id="3.30.560.10">
    <property type="entry name" value="Glucose Oxidase, domain 3"/>
    <property type="match status" value="1"/>
</dbReference>
<dbReference type="PANTHER" id="PTHR11552:SF147">
    <property type="entry name" value="CHOLINE DEHYDROGENASE, MITOCHONDRIAL"/>
    <property type="match status" value="1"/>
</dbReference>
<dbReference type="InterPro" id="IPR012132">
    <property type="entry name" value="GMC_OxRdtase"/>
</dbReference>
<dbReference type="AlphaFoldDB" id="A0A420EPW0"/>
<accession>A0A420EPW0</accession>
<feature type="binding site" evidence="5">
    <location>
        <position position="96"/>
    </location>
    <ligand>
        <name>FAD</name>
        <dbReference type="ChEBI" id="CHEBI:57692"/>
    </ligand>
</feature>
<dbReference type="GO" id="GO:0050660">
    <property type="term" value="F:flavin adenine dinucleotide binding"/>
    <property type="evidence" value="ECO:0007669"/>
    <property type="project" value="InterPro"/>
</dbReference>
<evidence type="ECO:0000256" key="3">
    <source>
        <dbReference type="ARBA" id="ARBA00022630"/>
    </source>
</evidence>
<comment type="caution">
    <text evidence="9">The sequence shown here is derived from an EMBL/GenBank/DDBJ whole genome shotgun (WGS) entry which is preliminary data.</text>
</comment>
<gene>
    <name evidence="9" type="ORF">D6851_05710</name>
</gene>
<dbReference type="PIRSF" id="PIRSF000137">
    <property type="entry name" value="Alcohol_oxidase"/>
    <property type="match status" value="1"/>
</dbReference>
<evidence type="ECO:0000256" key="1">
    <source>
        <dbReference type="ARBA" id="ARBA00001974"/>
    </source>
</evidence>
<dbReference type="PANTHER" id="PTHR11552">
    <property type="entry name" value="GLUCOSE-METHANOL-CHOLINE GMC OXIDOREDUCTASE"/>
    <property type="match status" value="1"/>
</dbReference>
<evidence type="ECO:0000256" key="4">
    <source>
        <dbReference type="ARBA" id="ARBA00022827"/>
    </source>
</evidence>
<dbReference type="Gene3D" id="3.50.50.60">
    <property type="entry name" value="FAD/NAD(P)-binding domain"/>
    <property type="match status" value="1"/>
</dbReference>
<evidence type="ECO:0000259" key="7">
    <source>
        <dbReference type="PROSITE" id="PS00623"/>
    </source>
</evidence>
<dbReference type="InterPro" id="IPR000172">
    <property type="entry name" value="GMC_OxRdtase_N"/>
</dbReference>
<comment type="cofactor">
    <cofactor evidence="1 5">
        <name>FAD</name>
        <dbReference type="ChEBI" id="CHEBI:57692"/>
    </cofactor>
</comment>
<dbReference type="OrthoDB" id="9785276at2"/>
<dbReference type="EMBL" id="RAPF01000002">
    <property type="protein sequence ID" value="RKF22700.1"/>
    <property type="molecule type" value="Genomic_DNA"/>
</dbReference>
<feature type="domain" description="Glucose-methanol-choline oxidoreductase N-terminal" evidence="8">
    <location>
        <begin position="266"/>
        <end position="280"/>
    </location>
</feature>
<sequence length="553" mass="60182">MAADLYADYVIVGAGSAGCVLANRLTENGKYKVVLLEAGGDDRPLKEPSQFMSNMMIHTPIGFGKTLNDPKVNWLYETEADEGSGNRTHKWPKGKVLGGSSSINGMLYIRGQSADYDGWSQMGARGWSYDDVLPYFRKAQNQERGESDVHGVGGPLNVADFPHQHPVSGALIEACVEAGIPYRDDINTGDQEGVSWFQLTWKKGRRHSAAVAYLHPAMQRPNLQVETRAMTTRILFEGKKAVGVEFSQRGETRKVMVGREVILAAGSVESPKLLEISGVGQGALLQQLGIPVVHESPMVGENMQDHFMIGCQARLREDWHSVNYLSTGLNLAKEVAKYGIVRKGLLSYAVAHGTAFAKTRPELETPDVQIHVMAASMDIEALNATQALQLEKEPGLASNPCQLRPESRGSIHAKSPDGTLHPRIVPNYLSDPLDKESAVAQLKLIRKIWQQPSLQPYLKAPGDPFGDTDDQMLEYAKIAGGTLYHPVGTVAMGPDERAPLSPDLKLRGVEGLRVIDASVMPKIISGNTNAPTIMIGEKGADMILQDARETAMA</sequence>
<evidence type="ECO:0000259" key="8">
    <source>
        <dbReference type="PROSITE" id="PS00624"/>
    </source>
</evidence>
<dbReference type="Pfam" id="PF00732">
    <property type="entry name" value="GMC_oxred_N"/>
    <property type="match status" value="1"/>
</dbReference>
<proteinExistence type="inferred from homology"/>
<evidence type="ECO:0000256" key="5">
    <source>
        <dbReference type="PIRSR" id="PIRSR000137-2"/>
    </source>
</evidence>
<dbReference type="InterPro" id="IPR007867">
    <property type="entry name" value="GMC_OxRtase_C"/>
</dbReference>
<keyword evidence="4 5" id="KW-0274">FAD</keyword>
<dbReference type="PROSITE" id="PS00623">
    <property type="entry name" value="GMC_OXRED_1"/>
    <property type="match status" value="1"/>
</dbReference>